<sequence>MRRVHPPRLRRGSTVAVVAPAGPVDPRLLAEGIAVLESWDLTVQVGDHVLGRHPKLPYLAGSDTDRARDFQRAWCDPAVEAVICARGGYGGQRVLDLVDWSELAAAGPKVFVGSSDATCLHDAIGARLDLVTLFGPMIAGALFDADAQRHLQDTLFYPESARRLIGPTTATAGHGVARGITVGGNLSLITAGLGAADYFPPPDGAILLLEDVNEAPYRIDRMLTQLLRAGWFTGVSGIALGSWAGCGQLEEVYTVTEDLLGGLGLPMVWELGFGHCPGQLTVPLGVEAVLDADDGTLTVDEAALA</sequence>
<dbReference type="InterPro" id="IPR029062">
    <property type="entry name" value="Class_I_gatase-like"/>
</dbReference>
<dbReference type="InterPro" id="IPR027478">
    <property type="entry name" value="LdcA_N"/>
</dbReference>
<evidence type="ECO:0000256" key="5">
    <source>
        <dbReference type="ARBA" id="ARBA00022825"/>
    </source>
</evidence>
<dbReference type="AlphaFoldDB" id="A0A1H9XI51"/>
<feature type="active site" description="Charge relay system" evidence="6">
    <location>
        <position position="210"/>
    </location>
</feature>
<evidence type="ECO:0000256" key="1">
    <source>
        <dbReference type="ARBA" id="ARBA00010233"/>
    </source>
</evidence>
<dbReference type="GO" id="GO:0006508">
    <property type="term" value="P:proteolysis"/>
    <property type="evidence" value="ECO:0007669"/>
    <property type="project" value="UniProtKB-KW"/>
</dbReference>
<dbReference type="PIRSF" id="PIRSF028757">
    <property type="entry name" value="LD-carboxypeptidase"/>
    <property type="match status" value="1"/>
</dbReference>
<name>A0A1H9XI51_9PSEU</name>
<gene>
    <name evidence="9" type="ORF">SAMN04487818_115168</name>
</gene>
<evidence type="ECO:0000259" key="8">
    <source>
        <dbReference type="Pfam" id="PF17676"/>
    </source>
</evidence>
<keyword evidence="10" id="KW-1185">Reference proteome</keyword>
<dbReference type="Gene3D" id="3.50.30.60">
    <property type="entry name" value="LD-carboxypeptidase A C-terminal domain-like"/>
    <property type="match status" value="1"/>
</dbReference>
<dbReference type="RefSeq" id="WP_092785867.1">
    <property type="nucleotide sequence ID" value="NZ_FOGI01000015.1"/>
</dbReference>
<dbReference type="CDD" id="cd07025">
    <property type="entry name" value="Peptidase_S66"/>
    <property type="match status" value="1"/>
</dbReference>
<proteinExistence type="inferred from homology"/>
<feature type="domain" description="LD-carboxypeptidase N-terminal" evidence="7">
    <location>
        <begin position="15"/>
        <end position="135"/>
    </location>
</feature>
<evidence type="ECO:0000313" key="10">
    <source>
        <dbReference type="Proteomes" id="UP000199051"/>
    </source>
</evidence>
<evidence type="ECO:0000256" key="6">
    <source>
        <dbReference type="PIRSR" id="PIRSR028757-1"/>
    </source>
</evidence>
<evidence type="ECO:0000259" key="7">
    <source>
        <dbReference type="Pfam" id="PF02016"/>
    </source>
</evidence>
<dbReference type="Gene3D" id="3.40.50.10740">
    <property type="entry name" value="Class I glutamine amidotransferase-like"/>
    <property type="match status" value="1"/>
</dbReference>
<dbReference type="Pfam" id="PF17676">
    <property type="entry name" value="Peptidase_S66C"/>
    <property type="match status" value="1"/>
</dbReference>
<evidence type="ECO:0000256" key="4">
    <source>
        <dbReference type="ARBA" id="ARBA00022801"/>
    </source>
</evidence>
<evidence type="ECO:0000313" key="9">
    <source>
        <dbReference type="EMBL" id="SES45878.1"/>
    </source>
</evidence>
<keyword evidence="5" id="KW-0720">Serine protease</keyword>
<feature type="active site" description="Nucleophile" evidence="6">
    <location>
        <position position="115"/>
    </location>
</feature>
<dbReference type="SUPFAM" id="SSF141986">
    <property type="entry name" value="LD-carboxypeptidase A C-terminal domain-like"/>
    <property type="match status" value="1"/>
</dbReference>
<keyword evidence="2 9" id="KW-0121">Carboxypeptidase</keyword>
<accession>A0A1H9XI51</accession>
<reference evidence="10" key="1">
    <citation type="submission" date="2016-10" db="EMBL/GenBank/DDBJ databases">
        <authorList>
            <person name="Varghese N."/>
            <person name="Submissions S."/>
        </authorList>
    </citation>
    <scope>NUCLEOTIDE SEQUENCE [LARGE SCALE GENOMIC DNA]</scope>
    <source>
        <strain evidence="10">DSM 44260</strain>
    </source>
</reference>
<dbReference type="STRING" id="155974.SAMN04487818_115168"/>
<dbReference type="GO" id="GO:0004180">
    <property type="term" value="F:carboxypeptidase activity"/>
    <property type="evidence" value="ECO:0007669"/>
    <property type="project" value="UniProtKB-KW"/>
</dbReference>
<dbReference type="InterPro" id="IPR027461">
    <property type="entry name" value="Carboxypeptidase_A_C_sf"/>
</dbReference>
<dbReference type="Pfam" id="PF02016">
    <property type="entry name" value="Peptidase_S66"/>
    <property type="match status" value="1"/>
</dbReference>
<evidence type="ECO:0000256" key="3">
    <source>
        <dbReference type="ARBA" id="ARBA00022670"/>
    </source>
</evidence>
<dbReference type="InterPro" id="IPR040449">
    <property type="entry name" value="Peptidase_S66_N"/>
</dbReference>
<dbReference type="PANTHER" id="PTHR30237">
    <property type="entry name" value="MURAMOYLTETRAPEPTIDE CARBOXYPEPTIDASE"/>
    <property type="match status" value="1"/>
</dbReference>
<feature type="domain" description="LD-carboxypeptidase C-terminal" evidence="8">
    <location>
        <begin position="178"/>
        <end position="289"/>
    </location>
</feature>
<dbReference type="PANTHER" id="PTHR30237:SF2">
    <property type="entry name" value="MUREIN TETRAPEPTIDE CARBOXYPEPTIDASE"/>
    <property type="match status" value="1"/>
</dbReference>
<dbReference type="InterPro" id="IPR003507">
    <property type="entry name" value="S66_fam"/>
</dbReference>
<evidence type="ECO:0000256" key="2">
    <source>
        <dbReference type="ARBA" id="ARBA00022645"/>
    </source>
</evidence>
<feature type="active site" description="Charge relay system" evidence="6">
    <location>
        <position position="275"/>
    </location>
</feature>
<dbReference type="InterPro" id="IPR040921">
    <property type="entry name" value="Peptidase_S66C"/>
</dbReference>
<keyword evidence="4" id="KW-0378">Hydrolase</keyword>
<dbReference type="GO" id="GO:0008236">
    <property type="term" value="F:serine-type peptidase activity"/>
    <property type="evidence" value="ECO:0007669"/>
    <property type="project" value="UniProtKB-KW"/>
</dbReference>
<dbReference type="Proteomes" id="UP000199051">
    <property type="component" value="Unassembled WGS sequence"/>
</dbReference>
<dbReference type="SUPFAM" id="SSF52317">
    <property type="entry name" value="Class I glutamine amidotransferase-like"/>
    <property type="match status" value="1"/>
</dbReference>
<organism evidence="9 10">
    <name type="scientific">Actinokineospora terrae</name>
    <dbReference type="NCBI Taxonomy" id="155974"/>
    <lineage>
        <taxon>Bacteria</taxon>
        <taxon>Bacillati</taxon>
        <taxon>Actinomycetota</taxon>
        <taxon>Actinomycetes</taxon>
        <taxon>Pseudonocardiales</taxon>
        <taxon>Pseudonocardiaceae</taxon>
        <taxon>Actinokineospora</taxon>
    </lineage>
</organism>
<keyword evidence="3" id="KW-0645">Protease</keyword>
<protein>
    <submittedName>
        <fullName evidence="9">Muramoyltetrapeptide carboxypeptidase</fullName>
    </submittedName>
</protein>
<dbReference type="EMBL" id="FOGI01000015">
    <property type="protein sequence ID" value="SES45878.1"/>
    <property type="molecule type" value="Genomic_DNA"/>
</dbReference>
<comment type="similarity">
    <text evidence="1">Belongs to the peptidase S66 family.</text>
</comment>